<evidence type="ECO:0000313" key="2">
    <source>
        <dbReference type="EMBL" id="KAG7351425.1"/>
    </source>
</evidence>
<organism evidence="2 3">
    <name type="scientific">Nitzschia inconspicua</name>
    <dbReference type="NCBI Taxonomy" id="303405"/>
    <lineage>
        <taxon>Eukaryota</taxon>
        <taxon>Sar</taxon>
        <taxon>Stramenopiles</taxon>
        <taxon>Ochrophyta</taxon>
        <taxon>Bacillariophyta</taxon>
        <taxon>Bacillariophyceae</taxon>
        <taxon>Bacillariophycidae</taxon>
        <taxon>Bacillariales</taxon>
        <taxon>Bacillariaceae</taxon>
        <taxon>Nitzschia</taxon>
    </lineage>
</organism>
<feature type="region of interest" description="Disordered" evidence="1">
    <location>
        <begin position="60"/>
        <end position="124"/>
    </location>
</feature>
<evidence type="ECO:0000313" key="3">
    <source>
        <dbReference type="Proteomes" id="UP000693970"/>
    </source>
</evidence>
<sequence>MKEHSIVIVGTSTSTPLAAGEIRWEPSASERCNTDEGEERQLRRSFISPLRQKIDRDCKITPRDFMMMEHGEPSSSSSKSRDQDELQDLVRRSMDLSVDNKGFLKPRPYHEKQKPQKQSSPFQEETLEMHESIESMMSFSVSDLIQETEEDDCLVPERRNRQDDCDDKGLQESLESIVSVSYSKLIEQQDVAETVPSKLRAVVPANAKSFSTLTTAAMSKSSRDDSQDLQDLVLENSVGECSFQNDRNMLSNNSKNGLCFQTPSMSRQRLSVPQSIFSPRGALVSPLSMDPSPGHIKMSMHTELMKKVKRSGNNTGRSFPTAGEFMVSPPVRVLSYVPEGSSSGSQCSSPLLSVPAPLSNGRTAMDSFESLDFVPDPLGPHLDDEEDDDEDETVEGGEIFMVDSSSVTVASTASPRFGSLASCVNRPPPFSPVGRKDMASFTWKRNICGNPPVARAAPHRQRSADHIFPKEVNPRAKARIVHRNRSADNVLSGLSKGGGHVNHSMPFCRDERPPTPVKRRTKLRSNRLDPIGKGGSNVSLVDHRKPPMKQRQLSGSKLSMKYVGSSASSASCFHDGEDDLHGERNNDPRQEEPKHLSTRQHRHRHHHHPRPDYPEHPQRQRSKSRPRSLSRSRKTRRASSRRNLFQQSGLDI</sequence>
<gene>
    <name evidence="2" type="ORF">IV203_010785</name>
</gene>
<feature type="region of interest" description="Disordered" evidence="1">
    <location>
        <begin position="490"/>
        <end position="652"/>
    </location>
</feature>
<feature type="compositionally biased region" description="Basic and acidic residues" evidence="1">
    <location>
        <begin position="79"/>
        <end position="94"/>
    </location>
</feature>
<feature type="compositionally biased region" description="Basic and acidic residues" evidence="1">
    <location>
        <begin position="60"/>
        <end position="72"/>
    </location>
</feature>
<reference evidence="2" key="1">
    <citation type="journal article" date="2021" name="Sci. Rep.">
        <title>Diploid genomic architecture of Nitzschia inconspicua, an elite biomass production diatom.</title>
        <authorList>
            <person name="Oliver A."/>
            <person name="Podell S."/>
            <person name="Pinowska A."/>
            <person name="Traller J.C."/>
            <person name="Smith S.R."/>
            <person name="McClure R."/>
            <person name="Beliaev A."/>
            <person name="Bohutskyi P."/>
            <person name="Hill E.A."/>
            <person name="Rabines A."/>
            <person name="Zheng H."/>
            <person name="Allen L.Z."/>
            <person name="Kuo A."/>
            <person name="Grigoriev I.V."/>
            <person name="Allen A.E."/>
            <person name="Hazlebeck D."/>
            <person name="Allen E.E."/>
        </authorList>
    </citation>
    <scope>NUCLEOTIDE SEQUENCE</scope>
    <source>
        <strain evidence="2">Hildebrandi</strain>
    </source>
</reference>
<feature type="compositionally biased region" description="Basic residues" evidence="1">
    <location>
        <begin position="619"/>
        <end position="640"/>
    </location>
</feature>
<feature type="region of interest" description="Disordered" evidence="1">
    <location>
        <begin position="25"/>
        <end position="48"/>
    </location>
</feature>
<comment type="caution">
    <text evidence="2">The sequence shown here is derived from an EMBL/GenBank/DDBJ whole genome shotgun (WGS) entry which is preliminary data.</text>
</comment>
<accession>A0A9K3KWS0</accession>
<name>A0A9K3KWS0_9STRA</name>
<feature type="compositionally biased region" description="Basic residues" evidence="1">
    <location>
        <begin position="596"/>
        <end position="609"/>
    </location>
</feature>
<protein>
    <submittedName>
        <fullName evidence="2">Uncharacterized protein</fullName>
    </submittedName>
</protein>
<dbReference type="Proteomes" id="UP000693970">
    <property type="component" value="Unassembled WGS sequence"/>
</dbReference>
<keyword evidence="3" id="KW-1185">Reference proteome</keyword>
<feature type="compositionally biased region" description="Basic and acidic residues" evidence="1">
    <location>
        <begin position="579"/>
        <end position="595"/>
    </location>
</feature>
<dbReference type="AlphaFoldDB" id="A0A9K3KWS0"/>
<dbReference type="EMBL" id="JAGRRH010000018">
    <property type="protein sequence ID" value="KAG7351425.1"/>
    <property type="molecule type" value="Genomic_DNA"/>
</dbReference>
<evidence type="ECO:0000256" key="1">
    <source>
        <dbReference type="SAM" id="MobiDB-lite"/>
    </source>
</evidence>
<proteinExistence type="predicted"/>
<reference evidence="2" key="2">
    <citation type="submission" date="2021-04" db="EMBL/GenBank/DDBJ databases">
        <authorList>
            <person name="Podell S."/>
        </authorList>
    </citation>
    <scope>NUCLEOTIDE SEQUENCE</scope>
    <source>
        <strain evidence="2">Hildebrandi</strain>
    </source>
</reference>
<feature type="compositionally biased region" description="Polar residues" evidence="1">
    <location>
        <begin position="643"/>
        <end position="652"/>
    </location>
</feature>